<comment type="similarity">
    <text evidence="1">Belongs to the xanthine dehydrogenase family.</text>
</comment>
<dbReference type="InterPro" id="IPR000674">
    <property type="entry name" value="Ald_Oxase/Xan_DH_a/b"/>
</dbReference>
<dbReference type="InterPro" id="IPR012675">
    <property type="entry name" value="Beta-grasp_dom_sf"/>
</dbReference>
<reference evidence="8 9" key="1">
    <citation type="submission" date="2016-10" db="EMBL/GenBank/DDBJ databases">
        <authorList>
            <person name="de Groot N.N."/>
        </authorList>
    </citation>
    <scope>NUCLEOTIDE SEQUENCE [LARGE SCALE GENOMIC DNA]</scope>
    <source>
        <strain evidence="8 9">DSM 21741</strain>
    </source>
</reference>
<keyword evidence="9" id="KW-1185">Reference proteome</keyword>
<dbReference type="EMBL" id="LT629749">
    <property type="protein sequence ID" value="SDT43664.1"/>
    <property type="molecule type" value="Genomic_DNA"/>
</dbReference>
<dbReference type="SMART" id="SM01008">
    <property type="entry name" value="Ald_Xan_dh_C"/>
    <property type="match status" value="1"/>
</dbReference>
<dbReference type="CDD" id="cd00207">
    <property type="entry name" value="fer2"/>
    <property type="match status" value="1"/>
</dbReference>
<name>A0A1H2ACP3_9ACTN</name>
<sequence length="930" mass="97280">MRFHVDDVPVEVEPRPGQCLRTLLREQGHHAVKKGCDSGDCGACSVLLDGTPVHACIVPAGRAEGRSVTTAAGLGTPEQPSPVQQAFVDHAAFQCGFCTPGMVVTASTLTADDLPDLPRLLKGNLCRCTGYRAIREAVGAAVTGTPPAPPAEAPDAAAVGRSLGAPAGRRVVGGREPYTLDVTVPGLTHLAVLRSPHAAARVRGIDTRAAEALPGVVAVLTAADAPTTPFSTGRHADRLDDPDDTYVLDTVVRFRGQRVAAVVAETLAVAEAACRLLVVDYALLPANFDPERAQDPDVPALHGDKDPTTTRIAAPRRNVAAELHGEHGDVDAAVAAADAVVRGRWRTQRVNHGHLETHATIGWRDDDGRLVLRTSSQVPFLVRDEIARLFDLERSAVRVFTARVGGGFGGKQELLTEDLVALAVLTTGRPAQLEMTRTEELTTAPCRHPFRVDVTLAGTRDGQITALALDVLTDTGAYGNHSAGVMFHGVSESVAIYRVPNKRVDAAAVYTNNLPSGAFRGYGLGQVIFALESALDELAAELGVDPVELRRRNVVRPGDPLVVTHVEGDDLVFGSYGLDQCLDLTEAALARGNGVEPPVGERWRVGQGVAMAMIATIPPRGHPAEASVTLDRDGGCTLGVGTAEFGNGTTTVHTQIVASVLGTTADRVRVHQSDTDATGHDVGAFGSTGTVVAGRAVHTAATAVRTALAERAAALTGTDPDRWRPGPDGLSDGTTVLGFPALLGDAPSLRREAAADGAVRSLAFNVHGFRVAVDTGTGEVAVLQSVQAADAGFVMNPAQCRGQVEGGVAQALGTALWEELVLDEGRVTTAVLRNYHLPQMSDVPDTEVYFADTSDALGPYGAKSMSESPYNPVAPALANAVADALGVRPRELPMSRDRLWRLLQTAGPDPAPRPAPRTTAAGTATATRAA</sequence>
<dbReference type="SUPFAM" id="SSF47741">
    <property type="entry name" value="CO dehydrogenase ISP C-domain like"/>
    <property type="match status" value="1"/>
</dbReference>
<dbReference type="PROSITE" id="PS51085">
    <property type="entry name" value="2FE2S_FER_2"/>
    <property type="match status" value="1"/>
</dbReference>
<dbReference type="Gene3D" id="1.10.150.120">
    <property type="entry name" value="[2Fe-2S]-binding domain"/>
    <property type="match status" value="1"/>
</dbReference>
<dbReference type="Pfam" id="PF02738">
    <property type="entry name" value="MoCoBD_1"/>
    <property type="match status" value="1"/>
</dbReference>
<dbReference type="GO" id="GO:0005506">
    <property type="term" value="F:iron ion binding"/>
    <property type="evidence" value="ECO:0007669"/>
    <property type="project" value="InterPro"/>
</dbReference>
<dbReference type="SUPFAM" id="SSF56003">
    <property type="entry name" value="Molybdenum cofactor-binding domain"/>
    <property type="match status" value="1"/>
</dbReference>
<dbReference type="OrthoDB" id="135295at2"/>
<dbReference type="Gene3D" id="3.10.20.30">
    <property type="match status" value="1"/>
</dbReference>
<evidence type="ECO:0000256" key="2">
    <source>
        <dbReference type="ARBA" id="ARBA00022505"/>
    </source>
</evidence>
<dbReference type="InterPro" id="IPR037165">
    <property type="entry name" value="AldOxase/xan_DH_Mopterin-bd_sf"/>
</dbReference>
<dbReference type="PANTHER" id="PTHR11908:SF132">
    <property type="entry name" value="ALDEHYDE OXIDASE 1-RELATED"/>
    <property type="match status" value="1"/>
</dbReference>
<protein>
    <submittedName>
        <fullName evidence="8">CO or xanthine dehydrogenase, Mo-binding subunit</fullName>
    </submittedName>
</protein>
<dbReference type="SUPFAM" id="SSF54292">
    <property type="entry name" value="2Fe-2S ferredoxin-like"/>
    <property type="match status" value="1"/>
</dbReference>
<dbReference type="Proteomes" id="UP000199092">
    <property type="component" value="Chromosome I"/>
</dbReference>
<evidence type="ECO:0000256" key="4">
    <source>
        <dbReference type="ARBA" id="ARBA00023002"/>
    </source>
</evidence>
<dbReference type="SUPFAM" id="SSF54665">
    <property type="entry name" value="CO dehydrogenase molybdoprotein N-domain-like"/>
    <property type="match status" value="1"/>
</dbReference>
<dbReference type="STRING" id="546871.SAMN04488543_4384"/>
<dbReference type="InterPro" id="IPR008274">
    <property type="entry name" value="AldOxase/xan_DH_MoCoBD1"/>
</dbReference>
<evidence type="ECO:0000256" key="1">
    <source>
        <dbReference type="ARBA" id="ARBA00006849"/>
    </source>
</evidence>
<dbReference type="InterPro" id="IPR006058">
    <property type="entry name" value="2Fe2S_fd_BS"/>
</dbReference>
<evidence type="ECO:0000259" key="7">
    <source>
        <dbReference type="PROSITE" id="PS51085"/>
    </source>
</evidence>
<keyword evidence="5" id="KW-0408">Iron</keyword>
<keyword evidence="4" id="KW-0560">Oxidoreductase</keyword>
<dbReference type="PROSITE" id="PS00197">
    <property type="entry name" value="2FE2S_FER_1"/>
    <property type="match status" value="1"/>
</dbReference>
<evidence type="ECO:0000256" key="3">
    <source>
        <dbReference type="ARBA" id="ARBA00022723"/>
    </source>
</evidence>
<dbReference type="InterPro" id="IPR036010">
    <property type="entry name" value="2Fe-2S_ferredoxin-like_sf"/>
</dbReference>
<dbReference type="InterPro" id="IPR016208">
    <property type="entry name" value="Ald_Oxase/xanthine_DH-like"/>
</dbReference>
<dbReference type="InterPro" id="IPR001041">
    <property type="entry name" value="2Fe-2S_ferredoxin-type"/>
</dbReference>
<dbReference type="Gene3D" id="3.90.1170.50">
    <property type="entry name" value="Aldehyde oxidase/xanthine dehydrogenase, a/b hammerhead"/>
    <property type="match status" value="1"/>
</dbReference>
<evidence type="ECO:0000313" key="8">
    <source>
        <dbReference type="EMBL" id="SDT43664.1"/>
    </source>
</evidence>
<keyword evidence="2" id="KW-0500">Molybdenum</keyword>
<dbReference type="InterPro" id="IPR002888">
    <property type="entry name" value="2Fe-2S-bd"/>
</dbReference>
<dbReference type="GO" id="GO:0016491">
    <property type="term" value="F:oxidoreductase activity"/>
    <property type="evidence" value="ECO:0007669"/>
    <property type="project" value="UniProtKB-KW"/>
</dbReference>
<dbReference type="Pfam" id="PF01799">
    <property type="entry name" value="Fer2_2"/>
    <property type="match status" value="1"/>
</dbReference>
<dbReference type="InterPro" id="IPR036884">
    <property type="entry name" value="2Fe-2S-bd_dom_sf"/>
</dbReference>
<accession>A0A1H2ACP3</accession>
<dbReference type="Pfam" id="PF00111">
    <property type="entry name" value="Fer2"/>
    <property type="match status" value="1"/>
</dbReference>
<organism evidence="8 9">
    <name type="scientific">Friedmanniella luteola</name>
    <dbReference type="NCBI Taxonomy" id="546871"/>
    <lineage>
        <taxon>Bacteria</taxon>
        <taxon>Bacillati</taxon>
        <taxon>Actinomycetota</taxon>
        <taxon>Actinomycetes</taxon>
        <taxon>Propionibacteriales</taxon>
        <taxon>Nocardioidaceae</taxon>
        <taxon>Friedmanniella</taxon>
    </lineage>
</organism>
<feature type="region of interest" description="Disordered" evidence="6">
    <location>
        <begin position="905"/>
        <end position="930"/>
    </location>
</feature>
<evidence type="ECO:0000256" key="6">
    <source>
        <dbReference type="SAM" id="MobiDB-lite"/>
    </source>
</evidence>
<keyword evidence="3" id="KW-0479">Metal-binding</keyword>
<dbReference type="Gene3D" id="3.30.365.10">
    <property type="entry name" value="Aldehyde oxidase/xanthine dehydrogenase, molybdopterin binding domain"/>
    <property type="match status" value="4"/>
</dbReference>
<dbReference type="AlphaFoldDB" id="A0A1H2ACP3"/>
<gene>
    <name evidence="8" type="ORF">SAMN04488543_4384</name>
</gene>
<dbReference type="PANTHER" id="PTHR11908">
    <property type="entry name" value="XANTHINE DEHYDROGENASE"/>
    <property type="match status" value="1"/>
</dbReference>
<proteinExistence type="inferred from homology"/>
<dbReference type="Pfam" id="PF20256">
    <property type="entry name" value="MoCoBD_2"/>
    <property type="match status" value="1"/>
</dbReference>
<dbReference type="GO" id="GO:0051537">
    <property type="term" value="F:2 iron, 2 sulfur cluster binding"/>
    <property type="evidence" value="ECO:0007669"/>
    <property type="project" value="InterPro"/>
</dbReference>
<evidence type="ECO:0000313" key="9">
    <source>
        <dbReference type="Proteomes" id="UP000199092"/>
    </source>
</evidence>
<feature type="domain" description="2Fe-2S ferredoxin-type" evidence="7">
    <location>
        <begin position="1"/>
        <end position="74"/>
    </location>
</feature>
<evidence type="ECO:0000256" key="5">
    <source>
        <dbReference type="ARBA" id="ARBA00023004"/>
    </source>
</evidence>
<dbReference type="InterPro" id="IPR036856">
    <property type="entry name" value="Ald_Oxase/Xan_DH_a/b_sf"/>
</dbReference>
<dbReference type="InterPro" id="IPR046867">
    <property type="entry name" value="AldOxase/xan_DH_MoCoBD2"/>
</dbReference>
<dbReference type="RefSeq" id="WP_091416266.1">
    <property type="nucleotide sequence ID" value="NZ_LT629749.1"/>
</dbReference>
<feature type="region of interest" description="Disordered" evidence="6">
    <location>
        <begin position="292"/>
        <end position="312"/>
    </location>
</feature>
<feature type="compositionally biased region" description="Low complexity" evidence="6">
    <location>
        <begin position="916"/>
        <end position="930"/>
    </location>
</feature>
<dbReference type="Pfam" id="PF01315">
    <property type="entry name" value="Ald_Xan_dh_C"/>
    <property type="match status" value="1"/>
</dbReference>